<evidence type="ECO:0000256" key="1">
    <source>
        <dbReference type="ARBA" id="ARBA00001917"/>
    </source>
</evidence>
<dbReference type="InterPro" id="IPR050712">
    <property type="entry name" value="NAD(P)H-dep_reductase"/>
</dbReference>
<dbReference type="Gene3D" id="3.40.50.360">
    <property type="match status" value="1"/>
</dbReference>
<evidence type="ECO:0000313" key="4">
    <source>
        <dbReference type="EMBL" id="MCI2283951.1"/>
    </source>
</evidence>
<comment type="caution">
    <text evidence="4">The sequence shown here is derived from an EMBL/GenBank/DDBJ whole genome shotgun (WGS) entry which is preliminary data.</text>
</comment>
<comment type="cofactor">
    <cofactor evidence="1">
        <name>FMN</name>
        <dbReference type="ChEBI" id="CHEBI:58210"/>
    </cofactor>
</comment>
<evidence type="ECO:0000256" key="2">
    <source>
        <dbReference type="ARBA" id="ARBA00022643"/>
    </source>
</evidence>
<keyword evidence="5" id="KW-1185">Reference proteome</keyword>
<keyword evidence="2" id="KW-0285">Flavoprotein</keyword>
<dbReference type="Proteomes" id="UP001139646">
    <property type="component" value="Unassembled WGS sequence"/>
</dbReference>
<gene>
    <name evidence="4" type="ORF">L3081_11745</name>
</gene>
<dbReference type="PANTHER" id="PTHR30543:SF21">
    <property type="entry name" value="NAD(P)H-DEPENDENT FMN REDUCTASE LOT6"/>
    <property type="match status" value="1"/>
</dbReference>
<proteinExistence type="predicted"/>
<dbReference type="PANTHER" id="PTHR30543">
    <property type="entry name" value="CHROMATE REDUCTASE"/>
    <property type="match status" value="1"/>
</dbReference>
<evidence type="ECO:0000313" key="5">
    <source>
        <dbReference type="Proteomes" id="UP001139646"/>
    </source>
</evidence>
<keyword evidence="2" id="KW-0288">FMN</keyword>
<dbReference type="SUPFAM" id="SSF52218">
    <property type="entry name" value="Flavoproteins"/>
    <property type="match status" value="1"/>
</dbReference>
<dbReference type="Pfam" id="PF03358">
    <property type="entry name" value="FMN_red"/>
    <property type="match status" value="1"/>
</dbReference>
<sequence>MPSLENLKKFLNKSSGLILATPEYAHGISGPLKNALDWLVSGVEFPYKPIMLINTSPRASHAQTHLREVLITMSGNIIEKAYVSIPLLSSGLDCDGIIKNKAIASILQEGLNRFCDEIQAQKLNKRVN</sequence>
<reference evidence="4" key="1">
    <citation type="submission" date="2022-01" db="EMBL/GenBank/DDBJ databases">
        <title>Colwellia maritima, isolated from seawater.</title>
        <authorList>
            <person name="Kristyanto S."/>
            <person name="Jung J."/>
            <person name="Jeon C.O."/>
        </authorList>
    </citation>
    <scope>NUCLEOTIDE SEQUENCE</scope>
    <source>
        <strain evidence="4">MSW7</strain>
    </source>
</reference>
<accession>A0ABS9X181</accession>
<dbReference type="InterPro" id="IPR005025">
    <property type="entry name" value="FMN_Rdtase-like_dom"/>
</dbReference>
<dbReference type="InterPro" id="IPR029039">
    <property type="entry name" value="Flavoprotein-like_sf"/>
</dbReference>
<organism evidence="4 5">
    <name type="scientific">Colwellia maritima</name>
    <dbReference type="NCBI Taxonomy" id="2912588"/>
    <lineage>
        <taxon>Bacteria</taxon>
        <taxon>Pseudomonadati</taxon>
        <taxon>Pseudomonadota</taxon>
        <taxon>Gammaproteobacteria</taxon>
        <taxon>Alteromonadales</taxon>
        <taxon>Colwelliaceae</taxon>
        <taxon>Colwellia</taxon>
    </lineage>
</organism>
<protein>
    <submittedName>
        <fullName evidence="4">NAD(P)H-dependent oxidoreductase</fullName>
    </submittedName>
</protein>
<feature type="domain" description="NADPH-dependent FMN reductase-like" evidence="3">
    <location>
        <begin position="3"/>
        <end position="86"/>
    </location>
</feature>
<dbReference type="EMBL" id="JAKKSL010000002">
    <property type="protein sequence ID" value="MCI2283951.1"/>
    <property type="molecule type" value="Genomic_DNA"/>
</dbReference>
<evidence type="ECO:0000259" key="3">
    <source>
        <dbReference type="Pfam" id="PF03358"/>
    </source>
</evidence>
<name>A0ABS9X181_9GAMM</name>